<comment type="caution">
    <text evidence="2">The sequence shown here is derived from an EMBL/GenBank/DDBJ whole genome shotgun (WGS) entry which is preliminary data.</text>
</comment>
<keyword evidence="1" id="KW-0175">Coiled coil</keyword>
<dbReference type="OrthoDB" id="466620at2"/>
<name>A0A401IIY1_APHSA</name>
<evidence type="ECO:0000256" key="1">
    <source>
        <dbReference type="SAM" id="Coils"/>
    </source>
</evidence>
<dbReference type="EMBL" id="BDQK01000013">
    <property type="protein sequence ID" value="GBF81140.1"/>
    <property type="molecule type" value="Genomic_DNA"/>
</dbReference>
<accession>A0A401IIY1</accession>
<reference evidence="3" key="1">
    <citation type="submission" date="2017-05" db="EMBL/GenBank/DDBJ databases">
        <title>Physiological properties and genetic analysis related to exopolysaccharide production of fresh-water unicellular cyanobacterium Aphanothece sacrum, Suizenji Nori, that has been cultured as a food source in Japan.</title>
        <authorList>
            <person name="Kanesaki Y."/>
            <person name="Yoshikawa S."/>
            <person name="Ohki K."/>
        </authorList>
    </citation>
    <scope>NUCLEOTIDE SEQUENCE [LARGE SCALE GENOMIC DNA]</scope>
    <source>
        <strain evidence="3">FPU1</strain>
    </source>
</reference>
<dbReference type="Proteomes" id="UP000287247">
    <property type="component" value="Unassembled WGS sequence"/>
</dbReference>
<evidence type="ECO:0008006" key="4">
    <source>
        <dbReference type="Google" id="ProtNLM"/>
    </source>
</evidence>
<protein>
    <recommendedName>
        <fullName evidence="4">Myosin heavy chain</fullName>
    </recommendedName>
</protein>
<keyword evidence="3" id="KW-1185">Reference proteome</keyword>
<evidence type="ECO:0000313" key="3">
    <source>
        <dbReference type="Proteomes" id="UP000287247"/>
    </source>
</evidence>
<organism evidence="2 3">
    <name type="scientific">Aphanothece sacrum FPU1</name>
    <dbReference type="NCBI Taxonomy" id="1920663"/>
    <lineage>
        <taxon>Bacteria</taxon>
        <taxon>Bacillati</taxon>
        <taxon>Cyanobacteriota</taxon>
        <taxon>Cyanophyceae</taxon>
        <taxon>Oscillatoriophycideae</taxon>
        <taxon>Chroococcales</taxon>
        <taxon>Aphanothecaceae</taxon>
        <taxon>Aphanothece</taxon>
    </lineage>
</organism>
<dbReference type="AlphaFoldDB" id="A0A401IIY1"/>
<gene>
    <name evidence="2" type="ORF">AsFPU1_2552</name>
</gene>
<dbReference type="RefSeq" id="WP_124976710.1">
    <property type="nucleotide sequence ID" value="NZ_BDQK01000013.1"/>
</dbReference>
<feature type="coiled-coil region" evidence="1">
    <location>
        <begin position="73"/>
        <end position="156"/>
    </location>
</feature>
<proteinExistence type="predicted"/>
<evidence type="ECO:0000313" key="2">
    <source>
        <dbReference type="EMBL" id="GBF81140.1"/>
    </source>
</evidence>
<sequence>MVQTTAIETKEQIMTMFAQFLQQYKQGESKVFTKEEELEKEKNKQLLEKTGEYTVDNIVNGMASLQLDFSRILQGLSETLTTESSKLDELKKAITVKQEQLQQLRQVRLVADALHLLRKEHQERLRLLEETITRQRESIEKEQEKYRELWEKEQENFAIKIEEEAQLITKQREQEAEDYQYNMEQIRKIETDDYENTKRQQERQLRENNTEKEKLWQERETILGEKEPEFQANQKKIEDSEETLKQEYNKAKGDAIKDAEREAKVKADLLEKEWELTKQGYDFTIQSLEATIERNREQITEITTQLQGVTTQSQNLALRAFQSSSNSSNS</sequence>